<dbReference type="InParanoid" id="A0A1Y2ENZ5"/>
<name>A0A1Y2ENZ5_9BASI</name>
<feature type="region of interest" description="Disordered" evidence="2">
    <location>
        <begin position="124"/>
        <end position="154"/>
    </location>
</feature>
<proteinExistence type="inferred from homology"/>
<dbReference type="FunCoup" id="A0A1Y2ENZ5">
    <property type="interactions" value="402"/>
</dbReference>
<dbReference type="Proteomes" id="UP000193467">
    <property type="component" value="Unassembled WGS sequence"/>
</dbReference>
<evidence type="ECO:0000313" key="4">
    <source>
        <dbReference type="Proteomes" id="UP000193467"/>
    </source>
</evidence>
<reference evidence="3 4" key="1">
    <citation type="submission" date="2016-07" db="EMBL/GenBank/DDBJ databases">
        <title>Pervasive Adenine N6-methylation of Active Genes in Fungi.</title>
        <authorList>
            <consortium name="DOE Joint Genome Institute"/>
            <person name="Mondo S.J."/>
            <person name="Dannebaum R.O."/>
            <person name="Kuo R.C."/>
            <person name="Labutti K."/>
            <person name="Haridas S."/>
            <person name="Kuo A."/>
            <person name="Salamov A."/>
            <person name="Ahrendt S.R."/>
            <person name="Lipzen A."/>
            <person name="Sullivan W."/>
            <person name="Andreopoulos W.B."/>
            <person name="Clum A."/>
            <person name="Lindquist E."/>
            <person name="Daum C."/>
            <person name="Ramamoorthy G.K."/>
            <person name="Gryganskyi A."/>
            <person name="Culley D."/>
            <person name="Magnuson J.K."/>
            <person name="James T.Y."/>
            <person name="O'Malley M.A."/>
            <person name="Stajich J.E."/>
            <person name="Spatafora J.W."/>
            <person name="Visel A."/>
            <person name="Grigoriev I.V."/>
        </authorList>
    </citation>
    <scope>NUCLEOTIDE SEQUENCE [LARGE SCALE GENOMIC DNA]</scope>
    <source>
        <strain evidence="3 4">62-1032</strain>
    </source>
</reference>
<dbReference type="FunFam" id="1.10.8.140:FF:000006">
    <property type="entry name" value="programmed cell death protein 5-like"/>
    <property type="match status" value="1"/>
</dbReference>
<feature type="compositionally biased region" description="Basic and acidic residues" evidence="2">
    <location>
        <begin position="49"/>
        <end position="61"/>
    </location>
</feature>
<comment type="caution">
    <text evidence="3">The sequence shown here is derived from an EMBL/GenBank/DDBJ whole genome shotgun (WGS) entry which is preliminary data.</text>
</comment>
<dbReference type="GO" id="GO:0003677">
    <property type="term" value="F:DNA binding"/>
    <property type="evidence" value="ECO:0007669"/>
    <property type="project" value="InterPro"/>
</dbReference>
<dbReference type="OrthoDB" id="10252486at2759"/>
<gene>
    <name evidence="3" type="ORF">BCR35DRAFT_307266</name>
</gene>
<dbReference type="STRING" id="106004.A0A1Y2ENZ5"/>
<dbReference type="Gene3D" id="1.10.8.140">
    <property type="entry name" value="PDCD5-like"/>
    <property type="match status" value="1"/>
</dbReference>
<dbReference type="PANTHER" id="PTHR10840:SF0">
    <property type="entry name" value="PROGRAMMED CELL DEATH PROTEIN 5"/>
    <property type="match status" value="1"/>
</dbReference>
<comment type="similarity">
    <text evidence="1">Belongs to the PDCD5 family.</text>
</comment>
<evidence type="ECO:0000256" key="2">
    <source>
        <dbReference type="SAM" id="MobiDB-lite"/>
    </source>
</evidence>
<feature type="region of interest" description="Disordered" evidence="2">
    <location>
        <begin position="1"/>
        <end position="69"/>
    </location>
</feature>
<protein>
    <submittedName>
        <fullName evidence="3">PDCD5-related protein</fullName>
    </submittedName>
</protein>
<dbReference type="GO" id="GO:0005634">
    <property type="term" value="C:nucleus"/>
    <property type="evidence" value="ECO:0007669"/>
    <property type="project" value="TreeGrafter"/>
</dbReference>
<evidence type="ECO:0000313" key="3">
    <source>
        <dbReference type="EMBL" id="ORY73247.1"/>
    </source>
</evidence>
<dbReference type="PIRSF" id="PIRSF015730">
    <property type="entry name" value="TFAR19"/>
    <property type="match status" value="1"/>
</dbReference>
<dbReference type="SUPFAM" id="SSF46950">
    <property type="entry name" value="Double-stranded DNA-binding domain"/>
    <property type="match status" value="1"/>
</dbReference>
<accession>A0A1Y2ENZ5</accession>
<dbReference type="InterPro" id="IPR036883">
    <property type="entry name" value="PDCD5-like_sf"/>
</dbReference>
<dbReference type="EMBL" id="MCGR01000047">
    <property type="protein sequence ID" value="ORY73247.1"/>
    <property type="molecule type" value="Genomic_DNA"/>
</dbReference>
<evidence type="ECO:0000256" key="1">
    <source>
        <dbReference type="ARBA" id="ARBA00010490"/>
    </source>
</evidence>
<keyword evidence="4" id="KW-1185">Reference proteome</keyword>
<organism evidence="3 4">
    <name type="scientific">Leucosporidium creatinivorum</name>
    <dbReference type="NCBI Taxonomy" id="106004"/>
    <lineage>
        <taxon>Eukaryota</taxon>
        <taxon>Fungi</taxon>
        <taxon>Dikarya</taxon>
        <taxon>Basidiomycota</taxon>
        <taxon>Pucciniomycotina</taxon>
        <taxon>Microbotryomycetes</taxon>
        <taxon>Leucosporidiales</taxon>
        <taxon>Leucosporidium</taxon>
    </lineage>
</organism>
<feature type="compositionally biased region" description="Gly residues" evidence="2">
    <location>
        <begin position="27"/>
        <end position="47"/>
    </location>
</feature>
<dbReference type="Pfam" id="PF01984">
    <property type="entry name" value="dsDNA_bind"/>
    <property type="match status" value="1"/>
</dbReference>
<sequence length="154" mass="16353">MDSSDLDAIRAKRMAELQSQQGSSSSAGGGRGGSPSGPPGGMGGGGAEDAAKQAQQEEQRRTIMSQILSPEARERLNRIALVRPERARGVEDLLARMAQGGQLRGRVSEDQLIGVLDQIEAGEKKQRGGGQAEASGGKIIFNRRKDFDDSDDDF</sequence>
<dbReference type="GO" id="GO:0005829">
    <property type="term" value="C:cytosol"/>
    <property type="evidence" value="ECO:0007669"/>
    <property type="project" value="TreeGrafter"/>
</dbReference>
<dbReference type="PANTHER" id="PTHR10840">
    <property type="entry name" value="PROGRAMMED CELL DEATH PROTEIN 5"/>
    <property type="match status" value="1"/>
</dbReference>
<dbReference type="InterPro" id="IPR002836">
    <property type="entry name" value="PDCD5-like"/>
</dbReference>
<dbReference type="AlphaFoldDB" id="A0A1Y2ENZ5"/>